<dbReference type="HAMAP" id="MF_00361">
    <property type="entry name" value="NAD_kinase"/>
    <property type="match status" value="1"/>
</dbReference>
<feature type="binding site" evidence="8">
    <location>
        <position position="173"/>
    </location>
    <ligand>
        <name>NAD(+)</name>
        <dbReference type="ChEBI" id="CHEBI:57540"/>
    </ligand>
</feature>
<feature type="binding site" evidence="8">
    <location>
        <begin position="61"/>
        <end position="62"/>
    </location>
    <ligand>
        <name>NAD(+)</name>
        <dbReference type="ChEBI" id="CHEBI:57540"/>
    </ligand>
</feature>
<feature type="binding site" evidence="8">
    <location>
        <begin position="176"/>
        <end position="181"/>
    </location>
    <ligand>
        <name>NAD(+)</name>
        <dbReference type="ChEBI" id="CHEBI:57540"/>
    </ligand>
</feature>
<comment type="similarity">
    <text evidence="8">Belongs to the NAD kinase family.</text>
</comment>
<dbReference type="InterPro" id="IPR017438">
    <property type="entry name" value="ATP-NAD_kinase_N"/>
</dbReference>
<accession>M1XPR0</accession>
<evidence type="ECO:0000313" key="9">
    <source>
        <dbReference type="EMBL" id="CCQ36049.1"/>
    </source>
</evidence>
<dbReference type="Gene3D" id="2.60.200.30">
    <property type="entry name" value="Probable inorganic polyphosphate/atp-NAD kinase, domain 2"/>
    <property type="match status" value="1"/>
</dbReference>
<dbReference type="STRING" id="268739.Nmlp_1861"/>
<dbReference type="GO" id="GO:0019674">
    <property type="term" value="P:NAD+ metabolic process"/>
    <property type="evidence" value="ECO:0007669"/>
    <property type="project" value="InterPro"/>
</dbReference>
<keyword evidence="5 8" id="KW-0067">ATP-binding</keyword>
<comment type="function">
    <text evidence="8">Involved in the regulation of the intracellular balance of NAD and NADP, and is a key enzyme in the biosynthesis of NADP. Catalyzes specifically the phosphorylation on 2'-hydroxyl of the adenosine moiety of NAD to yield NADP.</text>
</comment>
<keyword evidence="6 8" id="KW-0521">NADP</keyword>
<feature type="binding site" evidence="8">
    <location>
        <begin position="133"/>
        <end position="134"/>
    </location>
    <ligand>
        <name>NAD(+)</name>
        <dbReference type="ChEBI" id="CHEBI:57540"/>
    </ligand>
</feature>
<evidence type="ECO:0000256" key="4">
    <source>
        <dbReference type="ARBA" id="ARBA00022777"/>
    </source>
</evidence>
<proteinExistence type="inferred from homology"/>
<dbReference type="PANTHER" id="PTHR20275">
    <property type="entry name" value="NAD KINASE"/>
    <property type="match status" value="1"/>
</dbReference>
<dbReference type="InterPro" id="IPR016064">
    <property type="entry name" value="NAD/diacylglycerol_kinase_sf"/>
</dbReference>
<keyword evidence="1 8" id="KW-0963">Cytoplasm</keyword>
<dbReference type="GO" id="GO:0006741">
    <property type="term" value="P:NADP+ biosynthetic process"/>
    <property type="evidence" value="ECO:0007669"/>
    <property type="project" value="UniProtKB-UniRule"/>
</dbReference>
<dbReference type="KEGG" id="nmo:Nmlp_1861"/>
<dbReference type="eggNOG" id="arCOG01348">
    <property type="taxonomic scope" value="Archaea"/>
</dbReference>
<comment type="caution">
    <text evidence="8">Lacks conserved residue(s) required for the propagation of feature annotation.</text>
</comment>
<organism evidence="9 10">
    <name type="scientific">Natronomonas moolapensis (strain DSM 18674 / CECT 7526 / JCM 14361 / 8.8.11)</name>
    <dbReference type="NCBI Taxonomy" id="268739"/>
    <lineage>
        <taxon>Archaea</taxon>
        <taxon>Methanobacteriati</taxon>
        <taxon>Methanobacteriota</taxon>
        <taxon>Stenosarchaea group</taxon>
        <taxon>Halobacteria</taxon>
        <taxon>Halobacteriales</taxon>
        <taxon>Natronomonadaceae</taxon>
        <taxon>Natronomonas</taxon>
    </lineage>
</organism>
<evidence type="ECO:0000256" key="8">
    <source>
        <dbReference type="HAMAP-Rule" id="MF_00361"/>
    </source>
</evidence>
<evidence type="ECO:0000256" key="6">
    <source>
        <dbReference type="ARBA" id="ARBA00022857"/>
    </source>
</evidence>
<dbReference type="Gene3D" id="3.40.50.10330">
    <property type="entry name" value="Probable inorganic polyphosphate/atp-NAD kinase, domain 1"/>
    <property type="match status" value="1"/>
</dbReference>
<dbReference type="Pfam" id="PF20143">
    <property type="entry name" value="NAD_kinase_C"/>
    <property type="match status" value="1"/>
</dbReference>
<keyword evidence="3 8" id="KW-0547">Nucleotide-binding</keyword>
<sequence>MHIGVVAKRDTPRAVELAGRIRRRVDATVTLDELTAEALGTEGRSVGALAACDLVVSIGGDGTFLFAAREVSPTPIMGVNLGEVGFLNAVSPGDCVGSVRSAVDRLRGGEATFQELPQIQAAGDGWELPAAVNEVAILGPQRGRNNGIGFEVRVDGERYAGGRGDGVLVSTPAGSTAYNLSEGGPLVHPDVSAFVVTEMCPVEPMPSLAVPTVAEITVRVESAASAVVVADGRSRERVDLPSTVSLRPAETPVRIAGPRLEFFTALGKLE</sequence>
<feature type="active site" description="Proton acceptor" evidence="8">
    <location>
        <position position="61"/>
    </location>
</feature>
<dbReference type="OrthoDB" id="77798at2157"/>
<comment type="subcellular location">
    <subcellularLocation>
        <location evidence="8">Cytoplasm</location>
    </subcellularLocation>
</comment>
<dbReference type="RefSeq" id="WP_015408873.1">
    <property type="nucleotide sequence ID" value="NC_020388.1"/>
</dbReference>
<name>M1XPR0_NATM8</name>
<dbReference type="EC" id="2.7.1.23" evidence="8"/>
<dbReference type="Proteomes" id="UP000011867">
    <property type="component" value="Chromosome"/>
</dbReference>
<dbReference type="InterPro" id="IPR017437">
    <property type="entry name" value="ATP-NAD_kinase_PpnK-typ_C"/>
</dbReference>
<dbReference type="GO" id="GO:0005737">
    <property type="term" value="C:cytoplasm"/>
    <property type="evidence" value="ECO:0007669"/>
    <property type="project" value="UniProtKB-SubCell"/>
</dbReference>
<dbReference type="SUPFAM" id="SSF111331">
    <property type="entry name" value="NAD kinase/diacylglycerol kinase-like"/>
    <property type="match status" value="1"/>
</dbReference>
<protein>
    <recommendedName>
        <fullName evidence="8">NAD kinase</fullName>
        <ecNumber evidence="8">2.7.1.23</ecNumber>
    </recommendedName>
    <alternativeName>
        <fullName evidence="8">ATP-dependent NAD kinase</fullName>
    </alternativeName>
</protein>
<dbReference type="PANTHER" id="PTHR20275:SF43">
    <property type="entry name" value="BIFUNCTIONAL NADP PHOSPHATASE_NAD KINASE"/>
    <property type="match status" value="1"/>
</dbReference>
<keyword evidence="4 8" id="KW-0418">Kinase</keyword>
<gene>
    <name evidence="9" type="primary">nadK1</name>
    <name evidence="8" type="synonym">nadK</name>
    <name evidence="9" type="ordered locus">Nmlp_1861</name>
</gene>
<evidence type="ECO:0000256" key="2">
    <source>
        <dbReference type="ARBA" id="ARBA00022679"/>
    </source>
</evidence>
<keyword evidence="2 8" id="KW-0808">Transferase</keyword>
<reference evidence="9 10" key="1">
    <citation type="journal article" date="2013" name="Genome Announc.">
        <title>Genome of the haloarchaeon Natronomonas moolapensis, a neutrophilic member of a previously haloalkaliphilic genus.</title>
        <authorList>
            <person name="Dyall-Smith M.L."/>
            <person name="Pfeiffer F."/>
            <person name="Oberwinkler T."/>
            <person name="Klee K."/>
            <person name="Rampp M."/>
            <person name="Palm P."/>
            <person name="Gross K."/>
            <person name="Schuster S.C."/>
            <person name="Oesterhelt D."/>
        </authorList>
    </citation>
    <scope>NUCLEOTIDE SEQUENCE [LARGE SCALE GENOMIC DNA]</scope>
    <source>
        <strain evidence="10">DSM 18674 / JCM 14361 / 8.8.11</strain>
    </source>
</reference>
<dbReference type="GO" id="GO:0005524">
    <property type="term" value="F:ATP binding"/>
    <property type="evidence" value="ECO:0007669"/>
    <property type="project" value="UniProtKB-KW"/>
</dbReference>
<dbReference type="EMBL" id="HF582854">
    <property type="protein sequence ID" value="CCQ36049.1"/>
    <property type="molecule type" value="Genomic_DNA"/>
</dbReference>
<keyword evidence="7 8" id="KW-0520">NAD</keyword>
<dbReference type="AlphaFoldDB" id="M1XPR0"/>
<dbReference type="HOGENOM" id="CLU_008831_0_2_2"/>
<dbReference type="Pfam" id="PF01513">
    <property type="entry name" value="NAD_kinase"/>
    <property type="match status" value="1"/>
</dbReference>
<evidence type="ECO:0000256" key="5">
    <source>
        <dbReference type="ARBA" id="ARBA00022840"/>
    </source>
</evidence>
<evidence type="ECO:0000256" key="3">
    <source>
        <dbReference type="ARBA" id="ARBA00022741"/>
    </source>
</evidence>
<dbReference type="GO" id="GO:0003951">
    <property type="term" value="F:NAD+ kinase activity"/>
    <property type="evidence" value="ECO:0007669"/>
    <property type="project" value="UniProtKB-UniRule"/>
</dbReference>
<dbReference type="InterPro" id="IPR002504">
    <property type="entry name" value="NADK"/>
</dbReference>
<evidence type="ECO:0000313" key="10">
    <source>
        <dbReference type="Proteomes" id="UP000011867"/>
    </source>
</evidence>
<comment type="catalytic activity">
    <reaction evidence="8">
        <text>NAD(+) + ATP = ADP + NADP(+) + H(+)</text>
        <dbReference type="Rhea" id="RHEA:18629"/>
        <dbReference type="ChEBI" id="CHEBI:15378"/>
        <dbReference type="ChEBI" id="CHEBI:30616"/>
        <dbReference type="ChEBI" id="CHEBI:57540"/>
        <dbReference type="ChEBI" id="CHEBI:58349"/>
        <dbReference type="ChEBI" id="CHEBI:456216"/>
        <dbReference type="EC" id="2.7.1.23"/>
    </reaction>
</comment>
<feature type="binding site" evidence="8">
    <location>
        <position position="163"/>
    </location>
    <ligand>
        <name>NAD(+)</name>
        <dbReference type="ChEBI" id="CHEBI:57540"/>
    </ligand>
</feature>
<feature type="binding site" evidence="8">
    <location>
        <position position="165"/>
    </location>
    <ligand>
        <name>NAD(+)</name>
        <dbReference type="ChEBI" id="CHEBI:57540"/>
    </ligand>
</feature>
<evidence type="ECO:0000256" key="7">
    <source>
        <dbReference type="ARBA" id="ARBA00023027"/>
    </source>
</evidence>
<keyword evidence="10" id="KW-1185">Reference proteome</keyword>
<dbReference type="GO" id="GO:0046872">
    <property type="term" value="F:metal ion binding"/>
    <property type="evidence" value="ECO:0007669"/>
    <property type="project" value="UniProtKB-UniRule"/>
</dbReference>
<evidence type="ECO:0000256" key="1">
    <source>
        <dbReference type="ARBA" id="ARBA00022490"/>
    </source>
</evidence>
<comment type="cofactor">
    <cofactor evidence="8">
        <name>a divalent metal cation</name>
        <dbReference type="ChEBI" id="CHEBI:60240"/>
    </cofactor>
</comment>
<dbReference type="GeneID" id="14650948"/>